<sequence length="422" mass="50438">MANFSVQLIDLPDELLFIIFKKLNNVELLYSLMGINKRLDRILYDSIFTRRLTLIRSSSNRHIYPLRDEMLDRFCLEILPKIHHKIEWLTVESLSMERIFLVDDYSNLHQLGLLSIQWEGLERLFDAPNIDMKKKLDNLRCFSLISKNETFCYSQSIVPLLHRMSNLKRLDLYLIIDESKFIDGNCLNNDIINHLPRLNHFIFNIQSRIYEYNQTDIRSNEDIQITFKTFPNHKVISCVDFFPEQNFARCHYYSYPYTMENYDKISNNFPGGLFKCVREISLFDERPFQHEFFIKISEAFPFLQKLTLENFQSQNKKSDEDDQHLSIIEYSYLTELRLLDVHDDYIEQFLFHSKSVLPNNISLSVQYDFLKRVTNHFTREQTRINSAKIKHVFLAGPGQHHLSKDFYQYFPNLQSYCFSLIT</sequence>
<dbReference type="InterPro" id="IPR036047">
    <property type="entry name" value="F-box-like_dom_sf"/>
</dbReference>
<dbReference type="PROSITE" id="PS50181">
    <property type="entry name" value="FBOX"/>
    <property type="match status" value="1"/>
</dbReference>
<dbReference type="Proteomes" id="UP000663874">
    <property type="component" value="Unassembled WGS sequence"/>
</dbReference>
<proteinExistence type="predicted"/>
<gene>
    <name evidence="2" type="ORF">FNK824_LOCUS13231</name>
</gene>
<reference evidence="2" key="1">
    <citation type="submission" date="2021-02" db="EMBL/GenBank/DDBJ databases">
        <authorList>
            <person name="Nowell W R."/>
        </authorList>
    </citation>
    <scope>NUCLEOTIDE SEQUENCE</scope>
</reference>
<dbReference type="AlphaFoldDB" id="A0A818ZG87"/>
<dbReference type="InterPro" id="IPR001810">
    <property type="entry name" value="F-box_dom"/>
</dbReference>
<feature type="domain" description="F-box" evidence="1">
    <location>
        <begin position="5"/>
        <end position="52"/>
    </location>
</feature>
<evidence type="ECO:0000313" key="3">
    <source>
        <dbReference type="Proteomes" id="UP000663874"/>
    </source>
</evidence>
<organism evidence="2 3">
    <name type="scientific">Rotaria sordida</name>
    <dbReference type="NCBI Taxonomy" id="392033"/>
    <lineage>
        <taxon>Eukaryota</taxon>
        <taxon>Metazoa</taxon>
        <taxon>Spiralia</taxon>
        <taxon>Gnathifera</taxon>
        <taxon>Rotifera</taxon>
        <taxon>Eurotatoria</taxon>
        <taxon>Bdelloidea</taxon>
        <taxon>Philodinida</taxon>
        <taxon>Philodinidae</taxon>
        <taxon>Rotaria</taxon>
    </lineage>
</organism>
<evidence type="ECO:0000313" key="2">
    <source>
        <dbReference type="EMBL" id="CAF3768707.1"/>
    </source>
</evidence>
<accession>A0A818ZG87</accession>
<dbReference type="SUPFAM" id="SSF81383">
    <property type="entry name" value="F-box domain"/>
    <property type="match status" value="1"/>
</dbReference>
<evidence type="ECO:0000259" key="1">
    <source>
        <dbReference type="PROSITE" id="PS50181"/>
    </source>
</evidence>
<protein>
    <recommendedName>
        <fullName evidence="1">F-box domain-containing protein</fullName>
    </recommendedName>
</protein>
<name>A0A818ZG87_9BILA</name>
<comment type="caution">
    <text evidence="2">The sequence shown here is derived from an EMBL/GenBank/DDBJ whole genome shotgun (WGS) entry which is preliminary data.</text>
</comment>
<dbReference type="EMBL" id="CAJOBE010001717">
    <property type="protein sequence ID" value="CAF3768707.1"/>
    <property type="molecule type" value="Genomic_DNA"/>
</dbReference>